<dbReference type="InterPro" id="IPR007419">
    <property type="entry name" value="BFD-like_2Fe2S-bd_dom"/>
</dbReference>
<dbReference type="Pfam" id="PF04324">
    <property type="entry name" value="Fer2_BFD"/>
    <property type="match status" value="1"/>
</dbReference>
<dbReference type="RefSeq" id="WP_015005034.1">
    <property type="nucleotide sequence ID" value="NZ_FQZJ01000003.1"/>
</dbReference>
<evidence type="ECO:0000313" key="2">
    <source>
        <dbReference type="EMBL" id="EPD13314.1"/>
    </source>
</evidence>
<protein>
    <recommendedName>
        <fullName evidence="1">BFD-like [2Fe-2S]-binding domain-containing protein</fullName>
    </recommendedName>
</protein>
<name>A0AB33Z2L3_9GAMM</name>
<dbReference type="EMBL" id="ASHL01000004">
    <property type="protein sequence ID" value="EPD13314.1"/>
    <property type="molecule type" value="Genomic_DNA"/>
</dbReference>
<dbReference type="AlphaFoldDB" id="A0AB33Z2L3"/>
<evidence type="ECO:0000259" key="1">
    <source>
        <dbReference type="Pfam" id="PF04324"/>
    </source>
</evidence>
<proteinExistence type="predicted"/>
<gene>
    <name evidence="2" type="ORF">L196_06715</name>
</gene>
<evidence type="ECO:0000313" key="3">
    <source>
        <dbReference type="Proteomes" id="UP000015462"/>
    </source>
</evidence>
<keyword evidence="3" id="KW-1185">Reference proteome</keyword>
<comment type="caution">
    <text evidence="2">The sequence shown here is derived from an EMBL/GenBank/DDBJ whole genome shotgun (WGS) entry which is preliminary data.</text>
</comment>
<feature type="domain" description="BFD-like [2Fe-2S]-binding" evidence="1">
    <location>
        <begin position="10"/>
        <end position="59"/>
    </location>
</feature>
<dbReference type="InterPro" id="IPR041854">
    <property type="entry name" value="BFD-like_2Fe2S-bd_dom_sf"/>
</dbReference>
<dbReference type="Proteomes" id="UP000015462">
    <property type="component" value="Unassembled WGS sequence"/>
</dbReference>
<organism evidence="2 3">
    <name type="scientific">Cycloclasticus pugetii</name>
    <dbReference type="NCBI Taxonomy" id="34068"/>
    <lineage>
        <taxon>Bacteria</taxon>
        <taxon>Pseudomonadati</taxon>
        <taxon>Pseudomonadota</taxon>
        <taxon>Gammaproteobacteria</taxon>
        <taxon>Thiotrichales</taxon>
        <taxon>Piscirickettsiaceae</taxon>
        <taxon>Cycloclasticus</taxon>
    </lineage>
</organism>
<sequence length="61" mass="6971">MAYEFKDDDVICSCTGVTKKHFLTRIKADNIETLEQAREKTRVNVACGMCVYIVEKLLDVD</sequence>
<reference evidence="2 3" key="1">
    <citation type="journal article" date="2013" name="Genome Announc.">
        <title>Genome Sequence of the Pyrene- and Fluoranthene-Degrading Bacterium Cycloclasticus sp. Strain PY97M.</title>
        <authorList>
            <person name="Cui Z."/>
            <person name="Xu G."/>
            <person name="Li Q."/>
            <person name="Gao W."/>
            <person name="Zheng L."/>
        </authorList>
    </citation>
    <scope>NUCLEOTIDE SEQUENCE [LARGE SCALE GENOMIC DNA]</scope>
    <source>
        <strain evidence="2 3">PY97M</strain>
    </source>
</reference>
<dbReference type="Gene3D" id="1.10.10.1100">
    <property type="entry name" value="BFD-like [2Fe-2S]-binding domain"/>
    <property type="match status" value="1"/>
</dbReference>
<accession>A0AB33Z2L3</accession>